<dbReference type="Gene3D" id="1.20.141.10">
    <property type="entry name" value="Chitosanase, subunit A, domain 1"/>
    <property type="match status" value="1"/>
</dbReference>
<dbReference type="SUPFAM" id="SSF53955">
    <property type="entry name" value="Lysozyme-like"/>
    <property type="match status" value="1"/>
</dbReference>
<keyword evidence="1" id="KW-1133">Transmembrane helix</keyword>
<keyword evidence="1" id="KW-0812">Transmembrane</keyword>
<dbReference type="Proteomes" id="UP000438991">
    <property type="component" value="Unassembled WGS sequence"/>
</dbReference>
<accession>A0A9X4XPV7</accession>
<evidence type="ECO:0000313" key="3">
    <source>
        <dbReference type="EMBL" id="MTW19110.1"/>
    </source>
</evidence>
<keyword evidence="1" id="KW-0472">Membrane</keyword>
<dbReference type="Pfam" id="PF05838">
    <property type="entry name" value="Glyco_hydro_108"/>
    <property type="match status" value="1"/>
</dbReference>
<dbReference type="RefSeq" id="WP_170300970.1">
    <property type="nucleotide sequence ID" value="NZ_WNKV01000024.1"/>
</dbReference>
<proteinExistence type="predicted"/>
<dbReference type="EMBL" id="WNKV01000024">
    <property type="protein sequence ID" value="MTW19110.1"/>
    <property type="molecule type" value="Genomic_DNA"/>
</dbReference>
<sequence>MQSNFQKSLRTVLAYEGGYSNHPDDPGGPTNRGIIQRVYDGYRTGRGEEPRSVKLLTRDELGEIYRRQYWDRVQGDRLPAGVDLVVFDGAVNSGPSQSTKWLQRALGMQRVDGELGEATIAATLAHPDHDVLIAGICARRLGMLRSLSTWDVFGRGWGRRVASVQAIGQAWASGSVGPQPVRAHQDGGAAKALPSDIALPKISAEAGTTTAIGSGGVTATIDSAREALSPVVGTSKTVDLVFTVLTLIGVAVALGAAGYALWAAMQRRRAERAWSGEAIAEMDGADPAMGARA</sequence>
<evidence type="ECO:0000313" key="4">
    <source>
        <dbReference type="Proteomes" id="UP000438991"/>
    </source>
</evidence>
<evidence type="ECO:0000259" key="2">
    <source>
        <dbReference type="Pfam" id="PF05838"/>
    </source>
</evidence>
<reference evidence="3 4" key="1">
    <citation type="submission" date="2019-11" db="EMBL/GenBank/DDBJ databases">
        <title>Whole-genome sequence of Rhodoplanes serenus DSM 18633, type strain.</title>
        <authorList>
            <person name="Kyndt J.A."/>
            <person name="Meyer T.E."/>
        </authorList>
    </citation>
    <scope>NUCLEOTIDE SEQUENCE [LARGE SCALE GENOMIC DNA]</scope>
    <source>
        <strain evidence="3 4">DSM 18633</strain>
    </source>
</reference>
<dbReference type="InterPro" id="IPR008565">
    <property type="entry name" value="TtsA-like_GH18_dom"/>
</dbReference>
<name>A0A9X4XPV7_9BRAD</name>
<protein>
    <submittedName>
        <fullName evidence="3">N-acetylmuramidase</fullName>
    </submittedName>
</protein>
<dbReference type="AlphaFoldDB" id="A0A9X4XPV7"/>
<dbReference type="CDD" id="cd13926">
    <property type="entry name" value="N-acetylmuramidase_GH108"/>
    <property type="match status" value="1"/>
</dbReference>
<feature type="transmembrane region" description="Helical" evidence="1">
    <location>
        <begin position="240"/>
        <end position="262"/>
    </location>
</feature>
<gene>
    <name evidence="3" type="ORF">GJ689_23200</name>
</gene>
<evidence type="ECO:0000256" key="1">
    <source>
        <dbReference type="SAM" id="Phobius"/>
    </source>
</evidence>
<dbReference type="InterPro" id="IPR023346">
    <property type="entry name" value="Lysozyme-like_dom_sf"/>
</dbReference>
<feature type="domain" description="TtsA-like Glycoside hydrolase family 108" evidence="2">
    <location>
        <begin position="10"/>
        <end position="94"/>
    </location>
</feature>
<comment type="caution">
    <text evidence="3">The sequence shown here is derived from an EMBL/GenBank/DDBJ whole genome shotgun (WGS) entry which is preliminary data.</text>
</comment>
<organism evidence="3 4">
    <name type="scientific">Rhodoplanes serenus</name>
    <dbReference type="NCBI Taxonomy" id="200615"/>
    <lineage>
        <taxon>Bacteria</taxon>
        <taxon>Pseudomonadati</taxon>
        <taxon>Pseudomonadota</taxon>
        <taxon>Alphaproteobacteria</taxon>
        <taxon>Hyphomicrobiales</taxon>
        <taxon>Nitrobacteraceae</taxon>
        <taxon>Rhodoplanes</taxon>
    </lineage>
</organism>